<evidence type="ECO:0000256" key="1">
    <source>
        <dbReference type="ARBA" id="ARBA00010552"/>
    </source>
</evidence>
<sequence>MKTIITTRNAPAPIGPYNQAVLAGNTLYTSGQIAFDPKTGQLILDDIKMETAQVMKNLKAVLETANMTFENVVKSSIFISNMDDFTKINEIYGSYFDDSNAPARETIQVARLPKDVNVEISMIAVK</sequence>
<protein>
    <submittedName>
        <fullName evidence="2">RidA family protein</fullName>
    </submittedName>
</protein>
<reference evidence="3" key="1">
    <citation type="journal article" date="2019" name="Int. J. Syst. Evol. Microbiol.">
        <title>The Global Catalogue of Microorganisms (GCM) 10K type strain sequencing project: providing services to taxonomists for standard genome sequencing and annotation.</title>
        <authorList>
            <consortium name="The Broad Institute Genomics Platform"/>
            <consortium name="The Broad Institute Genome Sequencing Center for Infectious Disease"/>
            <person name="Wu L."/>
            <person name="Ma J."/>
        </authorList>
    </citation>
    <scope>NUCLEOTIDE SEQUENCE [LARGE SCALE GENOMIC DNA]</scope>
    <source>
        <strain evidence="3">JCM 18274</strain>
    </source>
</reference>
<dbReference type="InterPro" id="IPR006175">
    <property type="entry name" value="YjgF/YER057c/UK114"/>
</dbReference>
<gene>
    <name evidence="2" type="ORF">GCM10023311_04980</name>
</gene>
<evidence type="ECO:0000313" key="3">
    <source>
        <dbReference type="Proteomes" id="UP001500433"/>
    </source>
</evidence>
<proteinExistence type="inferred from homology"/>
<evidence type="ECO:0000313" key="2">
    <source>
        <dbReference type="EMBL" id="GAA4885323.1"/>
    </source>
</evidence>
<dbReference type="SUPFAM" id="SSF55298">
    <property type="entry name" value="YjgF-like"/>
    <property type="match status" value="1"/>
</dbReference>
<dbReference type="InterPro" id="IPR006056">
    <property type="entry name" value="RidA"/>
</dbReference>
<dbReference type="Gene3D" id="3.30.1330.40">
    <property type="entry name" value="RutC-like"/>
    <property type="match status" value="1"/>
</dbReference>
<name>A0ABP9EU43_9FLAO</name>
<dbReference type="EMBL" id="BAABJH010000001">
    <property type="protein sequence ID" value="GAA4885323.1"/>
    <property type="molecule type" value="Genomic_DNA"/>
</dbReference>
<dbReference type="RefSeq" id="WP_345272426.1">
    <property type="nucleotide sequence ID" value="NZ_BAABJH010000001.1"/>
</dbReference>
<dbReference type="Pfam" id="PF01042">
    <property type="entry name" value="Ribonuc_L-PSP"/>
    <property type="match status" value="1"/>
</dbReference>
<comment type="caution">
    <text evidence="2">The sequence shown here is derived from an EMBL/GenBank/DDBJ whole genome shotgun (WGS) entry which is preliminary data.</text>
</comment>
<dbReference type="PANTHER" id="PTHR11803">
    <property type="entry name" value="2-IMINOBUTANOATE/2-IMINOPROPANOATE DEAMINASE RIDA"/>
    <property type="match status" value="1"/>
</dbReference>
<keyword evidence="3" id="KW-1185">Reference proteome</keyword>
<comment type="similarity">
    <text evidence="1">Belongs to the RutC family.</text>
</comment>
<dbReference type="InterPro" id="IPR035959">
    <property type="entry name" value="RutC-like_sf"/>
</dbReference>
<dbReference type="NCBIfam" id="TIGR00004">
    <property type="entry name" value="Rid family detoxifying hydrolase"/>
    <property type="match status" value="1"/>
</dbReference>
<dbReference type="PANTHER" id="PTHR11803:SF58">
    <property type="entry name" value="PROTEIN HMF1-RELATED"/>
    <property type="match status" value="1"/>
</dbReference>
<accession>A0ABP9EU43</accession>
<dbReference type="Proteomes" id="UP001500433">
    <property type="component" value="Unassembled WGS sequence"/>
</dbReference>
<organism evidence="2 3">
    <name type="scientific">Flaviramulus aquimarinus</name>
    <dbReference type="NCBI Taxonomy" id="1170456"/>
    <lineage>
        <taxon>Bacteria</taxon>
        <taxon>Pseudomonadati</taxon>
        <taxon>Bacteroidota</taxon>
        <taxon>Flavobacteriia</taxon>
        <taxon>Flavobacteriales</taxon>
        <taxon>Flavobacteriaceae</taxon>
        <taxon>Flaviramulus</taxon>
    </lineage>
</organism>
<dbReference type="CDD" id="cd00448">
    <property type="entry name" value="YjgF_YER057c_UK114_family"/>
    <property type="match status" value="1"/>
</dbReference>